<dbReference type="RefSeq" id="WP_341637046.1">
    <property type="nucleotide sequence ID" value="NZ_CP133008.1"/>
</dbReference>
<organism evidence="11 12">
    <name type="scientific">Staphylococcus casei</name>
    <dbReference type="NCBI Taxonomy" id="201828"/>
    <lineage>
        <taxon>Bacteria</taxon>
        <taxon>Bacillati</taxon>
        <taxon>Bacillota</taxon>
        <taxon>Bacilli</taxon>
        <taxon>Bacillales</taxon>
        <taxon>Staphylococcaceae</taxon>
        <taxon>Staphylococcus</taxon>
    </lineage>
</organism>
<dbReference type="SUPFAM" id="SSF52540">
    <property type="entry name" value="P-loop containing nucleoside triphosphate hydrolases"/>
    <property type="match status" value="1"/>
</dbReference>
<dbReference type="PANTHER" id="PTHR43394:SF1">
    <property type="entry name" value="ATP-BINDING CASSETTE SUB-FAMILY B MEMBER 10, MITOCHONDRIAL"/>
    <property type="match status" value="1"/>
</dbReference>
<dbReference type="InterPro" id="IPR036640">
    <property type="entry name" value="ABC1_TM_sf"/>
</dbReference>
<dbReference type="InterPro" id="IPR039421">
    <property type="entry name" value="Type_1_exporter"/>
</dbReference>
<evidence type="ECO:0000313" key="11">
    <source>
        <dbReference type="EMBL" id="WZG10747.1"/>
    </source>
</evidence>
<dbReference type="EMBL" id="CP133008">
    <property type="protein sequence ID" value="WZG10747.1"/>
    <property type="molecule type" value="Genomic_DNA"/>
</dbReference>
<evidence type="ECO:0000256" key="6">
    <source>
        <dbReference type="ARBA" id="ARBA00023136"/>
    </source>
</evidence>
<dbReference type="Pfam" id="PF00664">
    <property type="entry name" value="ABC_membrane"/>
    <property type="match status" value="1"/>
</dbReference>
<keyword evidence="2 8" id="KW-0812">Transmembrane</keyword>
<dbReference type="Proteomes" id="UP001468345">
    <property type="component" value="Plasmid unnamed2"/>
</dbReference>
<geneLocation type="plasmid" evidence="11 12">
    <name>unnamed2</name>
</geneLocation>
<accession>A0ABZ2WEY6</accession>
<dbReference type="PROSITE" id="PS50929">
    <property type="entry name" value="ABC_TM1F"/>
    <property type="match status" value="1"/>
</dbReference>
<evidence type="ECO:0000256" key="1">
    <source>
        <dbReference type="ARBA" id="ARBA00004651"/>
    </source>
</evidence>
<name>A0ABZ2WEY6_9STAP</name>
<dbReference type="PROSITE" id="PS50893">
    <property type="entry name" value="ABC_TRANSPORTER_2"/>
    <property type="match status" value="1"/>
</dbReference>
<gene>
    <name evidence="11" type="primary">elkT</name>
    <name evidence="11" type="ORF">SHJJP9002_002709</name>
</gene>
<keyword evidence="3" id="KW-0547">Nucleotide-binding</keyword>
<evidence type="ECO:0000256" key="3">
    <source>
        <dbReference type="ARBA" id="ARBA00022741"/>
    </source>
</evidence>
<dbReference type="Gene3D" id="1.20.1560.10">
    <property type="entry name" value="ABC transporter type 1, transmembrane domain"/>
    <property type="match status" value="1"/>
</dbReference>
<dbReference type="CDD" id="cd18551">
    <property type="entry name" value="ABC_6TM_LmrA_like"/>
    <property type="match status" value="1"/>
</dbReference>
<feature type="transmembrane region" description="Helical" evidence="8">
    <location>
        <begin position="278"/>
        <end position="299"/>
    </location>
</feature>
<keyword evidence="4 11" id="KW-0067">ATP-binding</keyword>
<sequence>MLQNNNLLFLVKQIKWPKPLFIIAIFTISLGSISELIVPLLTGQFIDKLVTGGIQYRFLVLLGVLFIVDAVLNGIGLYLLIKVGEKIIYSLRSLLWEHIIYLNIPFFDRNENGELISRLTEDTSLINNFISQKFPSIVPGLLTLIGSLFMLFVIDWKMTLLTFITIPVFILVIIPLSNIVENISQSTQLEIAKFTGVLGRVLSAIRLVKVSNTESEEVLRANKKLDNIYKLNIKHAKITAILEPFSSILLLIMLGVILGFGGYRIATGAITSGQLVTMIFYVIQLSAPISTLSTLITDYKNAKGASRRISEILKEEKENYTLLNFKNKPVETLTFNSVYFSYDNKYVLKNVSFTIPKGSTTAIVGPSGSGKTTLFNLITRMYTIDSGTIHSNGDSIYDFSLSEWRNNIGYVMQNNSIISGTIKSNILYGTKKNISQKTIDKYARLSNSYEFIMGLNKNYDFEVGEAGGRLSGGQKQRIDITRNLIKNPDLLLLDEATASLDSESEKKVQHALEYLSHTRTTIIIAHRLSTIKKADQILFLDDGKITGTGNHEELMYTHNKYYKFVMNQSLN</sequence>
<keyword evidence="12" id="KW-1185">Reference proteome</keyword>
<evidence type="ECO:0000256" key="4">
    <source>
        <dbReference type="ARBA" id="ARBA00022840"/>
    </source>
</evidence>
<keyword evidence="6 8" id="KW-0472">Membrane</keyword>
<feature type="transmembrane region" description="Helical" evidence="8">
    <location>
        <begin position="20"/>
        <end position="46"/>
    </location>
</feature>
<evidence type="ECO:0000313" key="12">
    <source>
        <dbReference type="Proteomes" id="UP001468345"/>
    </source>
</evidence>
<dbReference type="SMART" id="SM00382">
    <property type="entry name" value="AAA"/>
    <property type="match status" value="1"/>
</dbReference>
<feature type="domain" description="ABC transporter" evidence="9">
    <location>
        <begin position="333"/>
        <end position="567"/>
    </location>
</feature>
<dbReference type="SUPFAM" id="SSF90123">
    <property type="entry name" value="ABC transporter transmembrane region"/>
    <property type="match status" value="1"/>
</dbReference>
<dbReference type="Gene3D" id="3.40.50.300">
    <property type="entry name" value="P-loop containing nucleotide triphosphate hydrolases"/>
    <property type="match status" value="1"/>
</dbReference>
<dbReference type="PANTHER" id="PTHR43394">
    <property type="entry name" value="ATP-DEPENDENT PERMEASE MDL1, MITOCHONDRIAL"/>
    <property type="match status" value="1"/>
</dbReference>
<feature type="transmembrane region" description="Helical" evidence="8">
    <location>
        <begin position="160"/>
        <end position="180"/>
    </location>
</feature>
<proteinExistence type="predicted"/>
<feature type="domain" description="ABC transmembrane type-1" evidence="10">
    <location>
        <begin position="22"/>
        <end position="301"/>
    </location>
</feature>
<comment type="function">
    <text evidence="7">May be involved in multidrug export. Transmembrane domains (TMD) form a pore in the cell membrane and the ATP-binding domain (NBD) is responsible for energy generation.</text>
</comment>
<keyword evidence="11" id="KW-0614">Plasmid</keyword>
<feature type="transmembrane region" description="Helical" evidence="8">
    <location>
        <begin position="58"/>
        <end position="81"/>
    </location>
</feature>
<protein>
    <submittedName>
        <fullName evidence="11">ABC transporter ATP-binding protein</fullName>
    </submittedName>
</protein>
<evidence type="ECO:0000256" key="8">
    <source>
        <dbReference type="SAM" id="Phobius"/>
    </source>
</evidence>
<comment type="subcellular location">
    <subcellularLocation>
        <location evidence="1">Cell membrane</location>
        <topology evidence="1">Multi-pass membrane protein</topology>
    </subcellularLocation>
</comment>
<dbReference type="InterPro" id="IPR003439">
    <property type="entry name" value="ABC_transporter-like_ATP-bd"/>
</dbReference>
<dbReference type="GO" id="GO:0005524">
    <property type="term" value="F:ATP binding"/>
    <property type="evidence" value="ECO:0007669"/>
    <property type="project" value="UniProtKB-KW"/>
</dbReference>
<feature type="transmembrane region" description="Helical" evidence="8">
    <location>
        <begin position="240"/>
        <end position="266"/>
    </location>
</feature>
<evidence type="ECO:0000256" key="7">
    <source>
        <dbReference type="ARBA" id="ARBA00025074"/>
    </source>
</evidence>
<evidence type="ECO:0000256" key="5">
    <source>
        <dbReference type="ARBA" id="ARBA00022989"/>
    </source>
</evidence>
<evidence type="ECO:0000259" key="10">
    <source>
        <dbReference type="PROSITE" id="PS50929"/>
    </source>
</evidence>
<feature type="transmembrane region" description="Helical" evidence="8">
    <location>
        <begin position="134"/>
        <end position="154"/>
    </location>
</feature>
<dbReference type="InterPro" id="IPR027417">
    <property type="entry name" value="P-loop_NTPase"/>
</dbReference>
<keyword evidence="5 8" id="KW-1133">Transmembrane helix</keyword>
<dbReference type="Pfam" id="PF00005">
    <property type="entry name" value="ABC_tran"/>
    <property type="match status" value="1"/>
</dbReference>
<reference evidence="11 12" key="1">
    <citation type="journal article" date="2024" name="ISME J.">
        <title>Staphylococcus epidermidis bacteriocin A37 kills natural competitors with a unique mechanism of action.</title>
        <authorList>
            <person name="Puls J.S."/>
            <person name="Winnerling B."/>
            <person name="Power J.J."/>
            <person name="Kruger A.M."/>
            <person name="Brajtenbach D."/>
            <person name="Johnson M."/>
            <person name="Bilici K."/>
            <person name="Camus L."/>
            <person name="Fliesswasser T."/>
            <person name="Schneider T."/>
            <person name="Sahl H.G."/>
            <person name="Ghosal D."/>
            <person name="Kubitscheck U."/>
            <person name="Heilbronner S."/>
            <person name="Grein F."/>
        </authorList>
    </citation>
    <scope>NUCLEOTIDE SEQUENCE [LARGE SCALE GENOMIC DNA]</scope>
    <source>
        <strain evidence="11 12">SCK7</strain>
    </source>
</reference>
<evidence type="ECO:0000259" key="9">
    <source>
        <dbReference type="PROSITE" id="PS50893"/>
    </source>
</evidence>
<dbReference type="InterPro" id="IPR011527">
    <property type="entry name" value="ABC1_TM_dom"/>
</dbReference>
<evidence type="ECO:0000256" key="2">
    <source>
        <dbReference type="ARBA" id="ARBA00022692"/>
    </source>
</evidence>
<dbReference type="InterPro" id="IPR003593">
    <property type="entry name" value="AAA+_ATPase"/>
</dbReference>